<dbReference type="EMBL" id="CABWKB010000016">
    <property type="protein sequence ID" value="VWQ22857.1"/>
    <property type="molecule type" value="Genomic_DNA"/>
</dbReference>
<comment type="caution">
    <text evidence="1">The sequence shown here is derived from an EMBL/GenBank/DDBJ whole genome shotgun (WGS) entry which is preliminary data.</text>
</comment>
<sequence length="95" mass="10948">MQIDGKPYYIDTLDEDRRNRILDTTLTVYVCEGTPSEIQSWFETINIAGMPLNKQELLNSVYAGPFVTTARQIFSNSNDARMNKRRVYAKGDPKR</sequence>
<proteinExistence type="predicted"/>
<evidence type="ECO:0000313" key="1">
    <source>
        <dbReference type="EMBL" id="VWQ22857.1"/>
    </source>
</evidence>
<reference evidence="1 2" key="1">
    <citation type="submission" date="2019-10" db="EMBL/GenBank/DDBJ databases">
        <authorList>
            <consortium name="Melissa Lawson"/>
            <person name="O'neill I."/>
        </authorList>
    </citation>
    <scope>NUCLEOTIDE SEQUENCE [LARGE SCALE GENOMIC DNA]</scope>
    <source>
        <strain evidence="1">LH_24</strain>
    </source>
</reference>
<name>A0ABD7VSW1_BIFBR</name>
<organism evidence="1 2">
    <name type="scientific">Bifidobacterium breve</name>
    <dbReference type="NCBI Taxonomy" id="1685"/>
    <lineage>
        <taxon>Bacteria</taxon>
        <taxon>Bacillati</taxon>
        <taxon>Actinomycetota</taxon>
        <taxon>Actinomycetes</taxon>
        <taxon>Bifidobacteriales</taxon>
        <taxon>Bifidobacteriaceae</taxon>
        <taxon>Bifidobacterium</taxon>
    </lineage>
</organism>
<dbReference type="Proteomes" id="UP000494173">
    <property type="component" value="Unassembled WGS sequence"/>
</dbReference>
<dbReference type="AlphaFoldDB" id="A0ABD7VSW1"/>
<accession>A0ABD7VSW1</accession>
<evidence type="ECO:0000313" key="2">
    <source>
        <dbReference type="Proteomes" id="UP000494173"/>
    </source>
</evidence>
<gene>
    <name evidence="1" type="ORF">BIFLH24_01536</name>
</gene>
<protein>
    <submittedName>
        <fullName evidence="1">Uncharacterized protein</fullName>
    </submittedName>
</protein>